<comment type="caution">
    <text evidence="10">The sequence shown here is derived from an EMBL/GenBank/DDBJ whole genome shotgun (WGS) entry which is preliminary data.</text>
</comment>
<dbReference type="EC" id="2.1.1.63" evidence="3"/>
<keyword evidence="7" id="KW-0234">DNA repair</keyword>
<evidence type="ECO:0000256" key="7">
    <source>
        <dbReference type="ARBA" id="ARBA00023204"/>
    </source>
</evidence>
<dbReference type="AlphaFoldDB" id="Q1JYL7"/>
<gene>
    <name evidence="10" type="ORF">Dace_1062</name>
</gene>
<name>Q1JYL7_DESA6</name>
<reference evidence="10" key="1">
    <citation type="submission" date="2006-05" db="EMBL/GenBank/DDBJ databases">
        <title>Annotation of the draft genome assembly of Desulfuromonas acetoxidans DSM 684.</title>
        <authorList>
            <consortium name="US DOE Joint Genome Institute (JGI-ORNL)"/>
            <person name="Larimer F."/>
            <person name="Land M."/>
            <person name="Hauser L."/>
        </authorList>
    </citation>
    <scope>NUCLEOTIDE SEQUENCE [LARGE SCALE GENOMIC DNA]</scope>
    <source>
        <strain evidence="10">DSM 684</strain>
    </source>
</reference>
<dbReference type="Gene3D" id="1.10.10.10">
    <property type="entry name" value="Winged helix-like DNA-binding domain superfamily/Winged helix DNA-binding domain"/>
    <property type="match status" value="1"/>
</dbReference>
<evidence type="ECO:0000259" key="9">
    <source>
        <dbReference type="Pfam" id="PF01035"/>
    </source>
</evidence>
<dbReference type="EMBL" id="AAEW02000011">
    <property type="protein sequence ID" value="EAT15398.1"/>
    <property type="molecule type" value="Genomic_DNA"/>
</dbReference>
<accession>Q1JYL7</accession>
<keyword evidence="6" id="KW-0227">DNA damage</keyword>
<dbReference type="PANTHER" id="PTHR10815">
    <property type="entry name" value="METHYLATED-DNA--PROTEIN-CYSTEINE METHYLTRANSFERASE"/>
    <property type="match status" value="1"/>
</dbReference>
<comment type="catalytic activity">
    <reaction evidence="1">
        <text>a 4-O-methyl-thymidine in DNA + L-cysteinyl-[protein] = a thymidine in DNA + S-methyl-L-cysteinyl-[protein]</text>
        <dbReference type="Rhea" id="RHEA:53428"/>
        <dbReference type="Rhea" id="RHEA-COMP:10131"/>
        <dbReference type="Rhea" id="RHEA-COMP:10132"/>
        <dbReference type="Rhea" id="RHEA-COMP:13555"/>
        <dbReference type="Rhea" id="RHEA-COMP:13556"/>
        <dbReference type="ChEBI" id="CHEBI:29950"/>
        <dbReference type="ChEBI" id="CHEBI:82612"/>
        <dbReference type="ChEBI" id="CHEBI:137386"/>
        <dbReference type="ChEBI" id="CHEBI:137387"/>
        <dbReference type="EC" id="2.1.1.63"/>
    </reaction>
</comment>
<dbReference type="NCBIfam" id="TIGR00589">
    <property type="entry name" value="ogt"/>
    <property type="match status" value="1"/>
</dbReference>
<evidence type="ECO:0000313" key="10">
    <source>
        <dbReference type="EMBL" id="EAT15398.1"/>
    </source>
</evidence>
<organism evidence="10 11">
    <name type="scientific">Desulfuromonas acetoxidans (strain DSM 684 / 11070)</name>
    <dbReference type="NCBI Taxonomy" id="281689"/>
    <lineage>
        <taxon>Bacteria</taxon>
        <taxon>Pseudomonadati</taxon>
        <taxon>Thermodesulfobacteriota</taxon>
        <taxon>Desulfuromonadia</taxon>
        <taxon>Desulfuromonadales</taxon>
        <taxon>Desulfuromonadaceae</taxon>
        <taxon>Desulfuromonas</taxon>
    </lineage>
</organism>
<dbReference type="InterPro" id="IPR014048">
    <property type="entry name" value="MethylDNA_cys_MeTrfase_DNA-bd"/>
</dbReference>
<dbReference type="GO" id="GO:0032259">
    <property type="term" value="P:methylation"/>
    <property type="evidence" value="ECO:0007669"/>
    <property type="project" value="UniProtKB-KW"/>
</dbReference>
<evidence type="ECO:0000313" key="11">
    <source>
        <dbReference type="Proteomes" id="UP000005695"/>
    </source>
</evidence>
<dbReference type="CDD" id="cd06445">
    <property type="entry name" value="ATase"/>
    <property type="match status" value="1"/>
</dbReference>
<keyword evidence="4 10" id="KW-0489">Methyltransferase</keyword>
<dbReference type="PROSITE" id="PS00374">
    <property type="entry name" value="MGMT"/>
    <property type="match status" value="1"/>
</dbReference>
<dbReference type="FunFam" id="1.10.10.10:FF:000214">
    <property type="entry name" value="Methylated-DNA--protein-cysteine methyltransferase"/>
    <property type="match status" value="1"/>
</dbReference>
<keyword evidence="11" id="KW-1185">Reference proteome</keyword>
<evidence type="ECO:0000256" key="1">
    <source>
        <dbReference type="ARBA" id="ARBA00001286"/>
    </source>
</evidence>
<dbReference type="InterPro" id="IPR036388">
    <property type="entry name" value="WH-like_DNA-bd_sf"/>
</dbReference>
<dbReference type="SUPFAM" id="SSF46767">
    <property type="entry name" value="Methylated DNA-protein cysteine methyltransferase, C-terminal domain"/>
    <property type="match status" value="1"/>
</dbReference>
<evidence type="ECO:0000256" key="2">
    <source>
        <dbReference type="ARBA" id="ARBA00008711"/>
    </source>
</evidence>
<dbReference type="GO" id="GO:0003908">
    <property type="term" value="F:methylated-DNA-[protein]-cysteine S-methyltransferase activity"/>
    <property type="evidence" value="ECO:0007669"/>
    <property type="project" value="UniProtKB-EC"/>
</dbReference>
<dbReference type="InterPro" id="IPR001497">
    <property type="entry name" value="MethylDNA_cys_MeTrfase_AS"/>
</dbReference>
<evidence type="ECO:0000256" key="6">
    <source>
        <dbReference type="ARBA" id="ARBA00022763"/>
    </source>
</evidence>
<evidence type="ECO:0000256" key="8">
    <source>
        <dbReference type="ARBA" id="ARBA00049348"/>
    </source>
</evidence>
<evidence type="ECO:0000256" key="3">
    <source>
        <dbReference type="ARBA" id="ARBA00011918"/>
    </source>
</evidence>
<sequence>MMTKTLWQPRWFSFDASSSPASPCWPVRIVASAHLDQAGSLDYAVVKGPVCPLLVAWKPTAIVLAQLLCHQSVGDVLADWQDRYPSQHWSAKSHLPFAVEALLNGGEVRDIIPLAMDGTVFQQSVWTTLLRVPSGQVVSYADLAAASGFPRGSRAVGSAMAANPIPALVPCHRVIRSDGQPGNYGSGTDVKVHMLQWEVVHCCDK</sequence>
<dbReference type="PANTHER" id="PTHR10815:SF13">
    <property type="entry name" value="METHYLATED-DNA--PROTEIN-CYSTEINE METHYLTRANSFERASE"/>
    <property type="match status" value="1"/>
</dbReference>
<dbReference type="RefSeq" id="WP_006001070.1">
    <property type="nucleotide sequence ID" value="NZ_AAEW02000011.1"/>
</dbReference>
<dbReference type="Pfam" id="PF01035">
    <property type="entry name" value="DNA_binding_1"/>
    <property type="match status" value="1"/>
</dbReference>
<evidence type="ECO:0000256" key="4">
    <source>
        <dbReference type="ARBA" id="ARBA00022603"/>
    </source>
</evidence>
<dbReference type="Proteomes" id="UP000005695">
    <property type="component" value="Unassembled WGS sequence"/>
</dbReference>
<dbReference type="InterPro" id="IPR036217">
    <property type="entry name" value="MethylDNA_cys_MeTrfase_DNAb"/>
</dbReference>
<feature type="domain" description="Methylated-DNA-[protein]-cysteine S-methyltransferase DNA binding" evidence="9">
    <location>
        <begin position="121"/>
        <end position="199"/>
    </location>
</feature>
<reference evidence="10" key="2">
    <citation type="submission" date="2006-05" db="EMBL/GenBank/DDBJ databases">
        <title>Sequencing of the draft genome and assembly of Desulfuromonas acetoxidans DSM 684.</title>
        <authorList>
            <consortium name="US DOE Joint Genome Institute (JGI-PGF)"/>
            <person name="Copeland A."/>
            <person name="Lucas S."/>
            <person name="Lapidus A."/>
            <person name="Barry K."/>
            <person name="Detter J.C."/>
            <person name="Glavina del Rio T."/>
            <person name="Hammon N."/>
            <person name="Israni S."/>
            <person name="Dalin E."/>
            <person name="Tice H."/>
            <person name="Bruce D."/>
            <person name="Pitluck S."/>
            <person name="Richardson P."/>
        </authorList>
    </citation>
    <scope>NUCLEOTIDE SEQUENCE [LARGE SCALE GENOMIC DNA]</scope>
    <source>
        <strain evidence="10">DSM 684</strain>
    </source>
</reference>
<evidence type="ECO:0000256" key="5">
    <source>
        <dbReference type="ARBA" id="ARBA00022679"/>
    </source>
</evidence>
<comment type="catalytic activity">
    <reaction evidence="8">
        <text>a 6-O-methyl-2'-deoxyguanosine in DNA + L-cysteinyl-[protein] = S-methyl-L-cysteinyl-[protein] + a 2'-deoxyguanosine in DNA</text>
        <dbReference type="Rhea" id="RHEA:24000"/>
        <dbReference type="Rhea" id="RHEA-COMP:10131"/>
        <dbReference type="Rhea" id="RHEA-COMP:10132"/>
        <dbReference type="Rhea" id="RHEA-COMP:11367"/>
        <dbReference type="Rhea" id="RHEA-COMP:11368"/>
        <dbReference type="ChEBI" id="CHEBI:29950"/>
        <dbReference type="ChEBI" id="CHEBI:82612"/>
        <dbReference type="ChEBI" id="CHEBI:85445"/>
        <dbReference type="ChEBI" id="CHEBI:85448"/>
        <dbReference type="EC" id="2.1.1.63"/>
    </reaction>
</comment>
<keyword evidence="5" id="KW-0808">Transferase</keyword>
<dbReference type="GO" id="GO:0006281">
    <property type="term" value="P:DNA repair"/>
    <property type="evidence" value="ECO:0007669"/>
    <property type="project" value="UniProtKB-KW"/>
</dbReference>
<comment type="similarity">
    <text evidence="2">Belongs to the MGMT family.</text>
</comment>
<protein>
    <recommendedName>
        <fullName evidence="3">methylated-DNA--[protein]-cysteine S-methyltransferase</fullName>
        <ecNumber evidence="3">2.1.1.63</ecNumber>
    </recommendedName>
</protein>
<proteinExistence type="inferred from homology"/>